<reference evidence="9" key="1">
    <citation type="journal article" date="2022" name="bioRxiv">
        <title>Deciphering the potential niche of two novel black yeast fungi from a biological soil crust based on their genomes, phenotypes, and melanin regulation.</title>
        <authorList>
            <consortium name="DOE Joint Genome Institute"/>
            <person name="Carr E.C."/>
            <person name="Barton Q."/>
            <person name="Grambo S."/>
            <person name="Sullivan M."/>
            <person name="Renfro C.M."/>
            <person name="Kuo A."/>
            <person name="Pangilinan J."/>
            <person name="Lipzen A."/>
            <person name="Keymanesh K."/>
            <person name="Savage E."/>
            <person name="Barry K."/>
            <person name="Grigoriev I.V."/>
            <person name="Riekhof W.R."/>
            <person name="Harris S.S."/>
        </authorList>
    </citation>
    <scope>NUCLEOTIDE SEQUENCE</scope>
    <source>
        <strain evidence="9">JF 03-4F</strain>
    </source>
</reference>
<dbReference type="InterPro" id="IPR052202">
    <property type="entry name" value="Yeast_MetPath_Reg"/>
</dbReference>
<evidence type="ECO:0000256" key="1">
    <source>
        <dbReference type="ARBA" id="ARBA00004123"/>
    </source>
</evidence>
<keyword evidence="5" id="KW-0238">DNA-binding</keyword>
<evidence type="ECO:0000256" key="3">
    <source>
        <dbReference type="ARBA" id="ARBA00022833"/>
    </source>
</evidence>
<dbReference type="CDD" id="cd00067">
    <property type="entry name" value="GAL4"/>
    <property type="match status" value="1"/>
</dbReference>
<gene>
    <name evidence="9" type="ORF">EDD36DRAFT_160840</name>
</gene>
<dbReference type="AlphaFoldDB" id="A0AAN6E599"/>
<dbReference type="InterPro" id="IPR036864">
    <property type="entry name" value="Zn2-C6_fun-type_DNA-bd_sf"/>
</dbReference>
<dbReference type="CDD" id="cd12148">
    <property type="entry name" value="fungal_TF_MHR"/>
    <property type="match status" value="1"/>
</dbReference>
<dbReference type="EMBL" id="MU404351">
    <property type="protein sequence ID" value="KAI1617329.1"/>
    <property type="molecule type" value="Genomic_DNA"/>
</dbReference>
<dbReference type="Gene3D" id="4.10.240.10">
    <property type="entry name" value="Zn(2)-C6 fungal-type DNA-binding domain"/>
    <property type="match status" value="1"/>
</dbReference>
<evidence type="ECO:0000313" key="9">
    <source>
        <dbReference type="EMBL" id="KAI1617329.1"/>
    </source>
</evidence>
<evidence type="ECO:0000256" key="5">
    <source>
        <dbReference type="ARBA" id="ARBA00023125"/>
    </source>
</evidence>
<keyword evidence="2" id="KW-0479">Metal-binding</keyword>
<evidence type="ECO:0000256" key="7">
    <source>
        <dbReference type="ARBA" id="ARBA00023242"/>
    </source>
</evidence>
<name>A0AAN6E599_9EURO</name>
<keyword evidence="10" id="KW-1185">Reference proteome</keyword>
<accession>A0AAN6E599</accession>
<organism evidence="9 10">
    <name type="scientific">Exophiala viscosa</name>
    <dbReference type="NCBI Taxonomy" id="2486360"/>
    <lineage>
        <taxon>Eukaryota</taxon>
        <taxon>Fungi</taxon>
        <taxon>Dikarya</taxon>
        <taxon>Ascomycota</taxon>
        <taxon>Pezizomycotina</taxon>
        <taxon>Eurotiomycetes</taxon>
        <taxon>Chaetothyriomycetidae</taxon>
        <taxon>Chaetothyriales</taxon>
        <taxon>Herpotrichiellaceae</taxon>
        <taxon>Exophiala</taxon>
    </lineage>
</organism>
<dbReference type="GO" id="GO:0000981">
    <property type="term" value="F:DNA-binding transcription factor activity, RNA polymerase II-specific"/>
    <property type="evidence" value="ECO:0007669"/>
    <property type="project" value="InterPro"/>
</dbReference>
<dbReference type="GO" id="GO:0043565">
    <property type="term" value="F:sequence-specific DNA binding"/>
    <property type="evidence" value="ECO:0007669"/>
    <property type="project" value="TreeGrafter"/>
</dbReference>
<evidence type="ECO:0000313" key="10">
    <source>
        <dbReference type="Proteomes" id="UP001203852"/>
    </source>
</evidence>
<keyword evidence="7" id="KW-0539">Nucleus</keyword>
<evidence type="ECO:0000259" key="8">
    <source>
        <dbReference type="PROSITE" id="PS50048"/>
    </source>
</evidence>
<evidence type="ECO:0000256" key="2">
    <source>
        <dbReference type="ARBA" id="ARBA00022723"/>
    </source>
</evidence>
<dbReference type="Proteomes" id="UP001203852">
    <property type="component" value="Unassembled WGS sequence"/>
</dbReference>
<sequence>MIWFSTSISTGPLRAFFPYNFGCASLTMSENATTSSRKRRHSKACTRCRKRKIRCDFQFPTCGACIAAAAPCLGFDSIRGVDKPRSTISHLEEEIARLEIELGQIKSPAKSTADIANAAADEFSTHLAAAILAPQGPSRKQGCLLPLNSPFFLTESPLPYVKIGLSDLNQDVLFEEPLPVTNKLSSIPRHVIDAMLKHYCEIYRPLYPSIDEANLYEACERVYNNISPSAFDIFSVHITLAISMQTLMHKDEKRATTASTNFWTTAAGLLDQVGTSDPWERLQALQLCTHYAFMNPKAVDCSKCAAAATRLCLQLGLHHELPASIQASLDTKALQNRRRLFWNSYNIDAAVASVRCQPYVWPTLTPATTAKFPGTGSQPSPTHQFLLLRELESEISMAIYYPNLSPEDAPWNASFGQWYTSVQDRLNAWYQTTRQSINLGEKIEFHEMLFQCQILRLNRPSPRFPRPSREMNKKTLQISIALIKEFATVDRVGKLFNIWHAAHYMFESGVCLIAMIVAELESSEQDLTLLMEEDVTILMKYIKILPSLLWKISRRWPGVAPHASTIDSLCAAVLVKLEERASGGAIWDSHFHELKDKVSHLLLFSPLPAGTQATPIAESQAVESQFPPAPNGHGLSMDPDVGFNPSDSQNLTTGIVPFYPDWTLSDANLDPGSLVYPDPYGFSDADALSWDFAGMDSDEILAALLAEAEPLVLTDVDALTNPGVLSQTDHLPSL</sequence>
<protein>
    <recommendedName>
        <fullName evidence="8">Zn(2)-C6 fungal-type domain-containing protein</fullName>
    </recommendedName>
</protein>
<dbReference type="SUPFAM" id="SSF57701">
    <property type="entry name" value="Zn2/Cys6 DNA-binding domain"/>
    <property type="match status" value="1"/>
</dbReference>
<comment type="caution">
    <text evidence="9">The sequence shown here is derived from an EMBL/GenBank/DDBJ whole genome shotgun (WGS) entry which is preliminary data.</text>
</comment>
<dbReference type="GO" id="GO:0006351">
    <property type="term" value="P:DNA-templated transcription"/>
    <property type="evidence" value="ECO:0007669"/>
    <property type="project" value="InterPro"/>
</dbReference>
<evidence type="ECO:0000256" key="6">
    <source>
        <dbReference type="ARBA" id="ARBA00023163"/>
    </source>
</evidence>
<dbReference type="PROSITE" id="PS00463">
    <property type="entry name" value="ZN2_CY6_FUNGAL_1"/>
    <property type="match status" value="1"/>
</dbReference>
<dbReference type="GO" id="GO:0008270">
    <property type="term" value="F:zinc ion binding"/>
    <property type="evidence" value="ECO:0007669"/>
    <property type="project" value="InterPro"/>
</dbReference>
<dbReference type="GO" id="GO:0045944">
    <property type="term" value="P:positive regulation of transcription by RNA polymerase II"/>
    <property type="evidence" value="ECO:0007669"/>
    <property type="project" value="TreeGrafter"/>
</dbReference>
<proteinExistence type="predicted"/>
<evidence type="ECO:0000256" key="4">
    <source>
        <dbReference type="ARBA" id="ARBA00023015"/>
    </source>
</evidence>
<dbReference type="Pfam" id="PF04082">
    <property type="entry name" value="Fungal_trans"/>
    <property type="match status" value="1"/>
</dbReference>
<feature type="domain" description="Zn(2)-C6 fungal-type" evidence="8">
    <location>
        <begin position="44"/>
        <end position="72"/>
    </location>
</feature>
<keyword evidence="6" id="KW-0804">Transcription</keyword>
<dbReference type="PROSITE" id="PS50048">
    <property type="entry name" value="ZN2_CY6_FUNGAL_2"/>
    <property type="match status" value="1"/>
</dbReference>
<dbReference type="GO" id="GO:0005634">
    <property type="term" value="C:nucleus"/>
    <property type="evidence" value="ECO:0007669"/>
    <property type="project" value="UniProtKB-SubCell"/>
</dbReference>
<keyword evidence="4" id="KW-0805">Transcription regulation</keyword>
<dbReference type="PANTHER" id="PTHR47782:SF1">
    <property type="entry name" value="PYRIMIDINE PATHWAY REGULATORY PROTEIN 1"/>
    <property type="match status" value="1"/>
</dbReference>
<dbReference type="InterPro" id="IPR007219">
    <property type="entry name" value="XnlR_reg_dom"/>
</dbReference>
<comment type="subcellular location">
    <subcellularLocation>
        <location evidence="1">Nucleus</location>
    </subcellularLocation>
</comment>
<dbReference type="InterPro" id="IPR001138">
    <property type="entry name" value="Zn2Cys6_DnaBD"/>
</dbReference>
<keyword evidence="3" id="KW-0862">Zinc</keyword>
<dbReference type="Pfam" id="PF00172">
    <property type="entry name" value="Zn_clus"/>
    <property type="match status" value="1"/>
</dbReference>
<dbReference type="PANTHER" id="PTHR47782">
    <property type="entry name" value="ZN(II)2CYS6 TRANSCRIPTION FACTOR (EUROFUNG)-RELATED"/>
    <property type="match status" value="1"/>
</dbReference>
<dbReference type="SMART" id="SM00066">
    <property type="entry name" value="GAL4"/>
    <property type="match status" value="1"/>
</dbReference>